<organism evidence="1 2">
    <name type="scientific">Bugula neritina</name>
    <name type="common">Brown bryozoan</name>
    <name type="synonym">Sertularia neritina</name>
    <dbReference type="NCBI Taxonomy" id="10212"/>
    <lineage>
        <taxon>Eukaryota</taxon>
        <taxon>Metazoa</taxon>
        <taxon>Spiralia</taxon>
        <taxon>Lophotrochozoa</taxon>
        <taxon>Bryozoa</taxon>
        <taxon>Gymnolaemata</taxon>
        <taxon>Cheilostomatida</taxon>
        <taxon>Flustrina</taxon>
        <taxon>Buguloidea</taxon>
        <taxon>Bugulidae</taxon>
        <taxon>Bugula</taxon>
    </lineage>
</organism>
<keyword evidence="2" id="KW-1185">Reference proteome</keyword>
<evidence type="ECO:0000313" key="1">
    <source>
        <dbReference type="EMBL" id="KAF6018626.1"/>
    </source>
</evidence>
<proteinExistence type="predicted"/>
<dbReference type="EMBL" id="VXIV02003289">
    <property type="protein sequence ID" value="KAF6018626.1"/>
    <property type="molecule type" value="Genomic_DNA"/>
</dbReference>
<name>A0A7J7IYK0_BUGNE</name>
<sequence>MDAPTVYCSLRSRKAKDTQLVKWNLTYREIIKVKSFLPKVLLRDGINSKNDFQKQCEYLSREEKSSINYWNHRQKQFIATQRRKEKQSGMKLLHADNCKFYKSTYGGTTKLPFVTKARHH</sequence>
<dbReference type="Proteomes" id="UP000593567">
    <property type="component" value="Unassembled WGS sequence"/>
</dbReference>
<accession>A0A7J7IYK0</accession>
<evidence type="ECO:0000313" key="2">
    <source>
        <dbReference type="Proteomes" id="UP000593567"/>
    </source>
</evidence>
<comment type="caution">
    <text evidence="1">The sequence shown here is derived from an EMBL/GenBank/DDBJ whole genome shotgun (WGS) entry which is preliminary data.</text>
</comment>
<dbReference type="AlphaFoldDB" id="A0A7J7IYK0"/>
<gene>
    <name evidence="1" type="ORF">EB796_023061</name>
</gene>
<reference evidence="1" key="1">
    <citation type="submission" date="2020-06" db="EMBL/GenBank/DDBJ databases">
        <title>Draft genome of Bugula neritina, a colonial animal packing powerful symbionts and potential medicines.</title>
        <authorList>
            <person name="Rayko M."/>
        </authorList>
    </citation>
    <scope>NUCLEOTIDE SEQUENCE [LARGE SCALE GENOMIC DNA]</scope>
    <source>
        <strain evidence="1">Kwan_BN1</strain>
    </source>
</reference>
<protein>
    <submittedName>
        <fullName evidence="1">Uncharacterized protein</fullName>
    </submittedName>
</protein>